<sequence length="122" mass="13538">MFFITEFQFVLPKGYVDRHGNLHREGVMRLATAADEILPLKDPRVQQNPAYLTVILLSRVITKLGDVQDINPGVIEGLFSADLAYLQQLYRQINESGSTGVETECPRCENKFAVEVAAAGEA</sequence>
<keyword evidence="2" id="KW-1185">Reference proteome</keyword>
<organism evidence="1 2">
    <name type="scientific">Paenibacillus contaminans</name>
    <dbReference type="NCBI Taxonomy" id="450362"/>
    <lineage>
        <taxon>Bacteria</taxon>
        <taxon>Bacillati</taxon>
        <taxon>Bacillota</taxon>
        <taxon>Bacilli</taxon>
        <taxon>Bacillales</taxon>
        <taxon>Paenibacillaceae</taxon>
        <taxon>Paenibacillus</taxon>
    </lineage>
</organism>
<evidence type="ECO:0000313" key="1">
    <source>
        <dbReference type="EMBL" id="RAV11462.1"/>
    </source>
</evidence>
<accession>A0A329LWA1</accession>
<name>A0A329LWA1_9BACL</name>
<dbReference type="OrthoDB" id="9802230at2"/>
<dbReference type="Proteomes" id="UP000250369">
    <property type="component" value="Unassembled WGS sequence"/>
</dbReference>
<evidence type="ECO:0000313" key="2">
    <source>
        <dbReference type="Proteomes" id="UP000250369"/>
    </source>
</evidence>
<dbReference type="RefSeq" id="WP_113035892.1">
    <property type="nucleotide sequence ID" value="NZ_QMFB01000037.1"/>
</dbReference>
<comment type="caution">
    <text evidence="1">The sequence shown here is derived from an EMBL/GenBank/DDBJ whole genome shotgun (WGS) entry which is preliminary data.</text>
</comment>
<dbReference type="AlphaFoldDB" id="A0A329LWA1"/>
<proteinExistence type="predicted"/>
<gene>
    <name evidence="1" type="ORF">DQG23_36050</name>
</gene>
<protein>
    <submittedName>
        <fullName evidence="1">Phage tail assembly protein</fullName>
    </submittedName>
</protein>
<dbReference type="EMBL" id="QMFB01000037">
    <property type="protein sequence ID" value="RAV11462.1"/>
    <property type="molecule type" value="Genomic_DNA"/>
</dbReference>
<reference evidence="1 2" key="1">
    <citation type="journal article" date="2009" name="Int. J. Syst. Evol. Microbiol.">
        <title>Paenibacillus contaminans sp. nov., isolated from a contaminated laboratory plate.</title>
        <authorList>
            <person name="Chou J.H."/>
            <person name="Lee J.H."/>
            <person name="Lin M.C."/>
            <person name="Chang P.S."/>
            <person name="Arun A.B."/>
            <person name="Young C.C."/>
            <person name="Chen W.M."/>
        </authorList>
    </citation>
    <scope>NUCLEOTIDE SEQUENCE [LARGE SCALE GENOMIC DNA]</scope>
    <source>
        <strain evidence="1 2">CKOBP-6</strain>
    </source>
</reference>